<feature type="signal peptide" evidence="1">
    <location>
        <begin position="1"/>
        <end position="25"/>
    </location>
</feature>
<dbReference type="Proteomes" id="UP001147700">
    <property type="component" value="Unassembled WGS sequence"/>
</dbReference>
<dbReference type="InterPro" id="IPR036938">
    <property type="entry name" value="PAP2/HPO_sf"/>
</dbReference>
<protein>
    <submittedName>
        <fullName evidence="3">Vanadium-dependent haloperoxidase</fullName>
    </submittedName>
</protein>
<dbReference type="PANTHER" id="PTHR34599:SF1">
    <property type="entry name" value="PHOSPHATIDIC ACID PHOSPHATASE TYPE 2_HALOPEROXIDASE DOMAIN-CONTAINING PROTEIN"/>
    <property type="match status" value="1"/>
</dbReference>
<evidence type="ECO:0000313" key="3">
    <source>
        <dbReference type="EMBL" id="MDA0139693.1"/>
    </source>
</evidence>
<accession>A0ABT4RMN5</accession>
<keyword evidence="1" id="KW-0732">Signal</keyword>
<proteinExistence type="predicted"/>
<dbReference type="InterPro" id="IPR052559">
    <property type="entry name" value="V-haloperoxidase"/>
</dbReference>
<evidence type="ECO:0000313" key="4">
    <source>
        <dbReference type="Proteomes" id="UP001147700"/>
    </source>
</evidence>
<dbReference type="CDD" id="cd03398">
    <property type="entry name" value="PAP2_haloperoxidase"/>
    <property type="match status" value="1"/>
</dbReference>
<dbReference type="InterPro" id="IPR000326">
    <property type="entry name" value="PAP2/HPO"/>
</dbReference>
<gene>
    <name evidence="3" type="ORF">OJ962_19485</name>
</gene>
<name>A0ABT4RMN5_9ACTN</name>
<feature type="domain" description="Phosphatidic acid phosphatase type 2/haloperoxidase" evidence="2">
    <location>
        <begin position="35"/>
        <end position="170"/>
    </location>
</feature>
<dbReference type="Pfam" id="PF01569">
    <property type="entry name" value="PAP2"/>
    <property type="match status" value="1"/>
</dbReference>
<comment type="caution">
    <text evidence="3">The sequence shown here is derived from an EMBL/GenBank/DDBJ whole genome shotgun (WGS) entry which is preliminary data.</text>
</comment>
<dbReference type="EMBL" id="JAPCID010000028">
    <property type="protein sequence ID" value="MDA0139693.1"/>
    <property type="molecule type" value="Genomic_DNA"/>
</dbReference>
<keyword evidence="4" id="KW-1185">Reference proteome</keyword>
<dbReference type="PANTHER" id="PTHR34599">
    <property type="entry name" value="PEROXIDASE-RELATED"/>
    <property type="match status" value="1"/>
</dbReference>
<reference evidence="3" key="1">
    <citation type="submission" date="2022-10" db="EMBL/GenBank/DDBJ databases">
        <title>The WGS of Solirubrobacter sp. CPCC 204708.</title>
        <authorList>
            <person name="Jiang Z."/>
        </authorList>
    </citation>
    <scope>NUCLEOTIDE SEQUENCE</scope>
    <source>
        <strain evidence="3">CPCC 204708</strain>
    </source>
</reference>
<sequence length="193" mass="20886">MTQRKRRRRRLFALVSAGMADAAIAAWDLKFLTPVDLWRPSTAIHNAASVGNAGTQADTNWRPLSHDRNGVSFDPCFPAYVSGHATFGGAWSRVLEDEFSGTDYTNPFPLTLTTEDPHATLAPPAVGFVTRSFDSFTEAAEENALSRIWLGVHYRIDATGGLATGRSVATDVGASALRWTQKCAGWTCGEAIP</sequence>
<feature type="chain" id="PRO_5045409201" evidence="1">
    <location>
        <begin position="26"/>
        <end position="193"/>
    </location>
</feature>
<evidence type="ECO:0000259" key="2">
    <source>
        <dbReference type="Pfam" id="PF01569"/>
    </source>
</evidence>
<evidence type="ECO:0000256" key="1">
    <source>
        <dbReference type="SAM" id="SignalP"/>
    </source>
</evidence>
<organism evidence="3 4">
    <name type="scientific">Solirubrobacter deserti</name>
    <dbReference type="NCBI Taxonomy" id="2282478"/>
    <lineage>
        <taxon>Bacteria</taxon>
        <taxon>Bacillati</taxon>
        <taxon>Actinomycetota</taxon>
        <taxon>Thermoleophilia</taxon>
        <taxon>Solirubrobacterales</taxon>
        <taxon>Solirubrobacteraceae</taxon>
        <taxon>Solirubrobacter</taxon>
    </lineage>
</organism>
<dbReference type="SUPFAM" id="SSF48317">
    <property type="entry name" value="Acid phosphatase/Vanadium-dependent haloperoxidase"/>
    <property type="match status" value="1"/>
</dbReference>
<dbReference type="Gene3D" id="1.10.606.20">
    <property type="match status" value="1"/>
</dbReference>
<dbReference type="RefSeq" id="WP_202955634.1">
    <property type="nucleotide sequence ID" value="NZ_JAPCID010000028.1"/>
</dbReference>